<dbReference type="NCBIfam" id="TIGR00057">
    <property type="entry name" value="L-threonylcarbamoyladenylate synthase"/>
    <property type="match status" value="1"/>
</dbReference>
<dbReference type="GO" id="GO:0005737">
    <property type="term" value="C:cytoplasm"/>
    <property type="evidence" value="ECO:0007669"/>
    <property type="project" value="UniProtKB-SubCell"/>
</dbReference>
<dbReference type="GO" id="GO:0003725">
    <property type="term" value="F:double-stranded RNA binding"/>
    <property type="evidence" value="ECO:0007669"/>
    <property type="project" value="InterPro"/>
</dbReference>
<evidence type="ECO:0000256" key="5">
    <source>
        <dbReference type="ARBA" id="ARBA00022679"/>
    </source>
</evidence>
<dbReference type="GO" id="GO:0005524">
    <property type="term" value="F:ATP binding"/>
    <property type="evidence" value="ECO:0007669"/>
    <property type="project" value="UniProtKB-KW"/>
</dbReference>
<evidence type="ECO:0000256" key="8">
    <source>
        <dbReference type="ARBA" id="ARBA00022741"/>
    </source>
</evidence>
<evidence type="ECO:0000256" key="11">
    <source>
        <dbReference type="ARBA" id="ARBA00048366"/>
    </source>
</evidence>
<name>A0A1R4GI83_9MICO</name>
<keyword evidence="4" id="KW-0963">Cytoplasm</keyword>
<evidence type="ECO:0000313" key="15">
    <source>
        <dbReference type="EMBL" id="SJM67840.1"/>
    </source>
</evidence>
<keyword evidence="9 12" id="KW-0067">ATP-binding</keyword>
<dbReference type="GO" id="GO:0000049">
    <property type="term" value="F:tRNA binding"/>
    <property type="evidence" value="ECO:0007669"/>
    <property type="project" value="TreeGrafter"/>
</dbReference>
<keyword evidence="8 12" id="KW-0547">Nucleotide-binding</keyword>
<evidence type="ECO:0000256" key="9">
    <source>
        <dbReference type="ARBA" id="ARBA00022840"/>
    </source>
</evidence>
<dbReference type="PANTHER" id="PTHR17490:SF16">
    <property type="entry name" value="THREONYLCARBAMOYL-AMP SYNTHASE"/>
    <property type="match status" value="1"/>
</dbReference>
<gene>
    <name evidence="15" type="ORF">CZ674_12170</name>
</gene>
<keyword evidence="16" id="KW-1185">Reference proteome</keyword>
<dbReference type="InterPro" id="IPR010923">
    <property type="entry name" value="T(6)A37_SUA5"/>
</dbReference>
<evidence type="ECO:0000256" key="7">
    <source>
        <dbReference type="ARBA" id="ARBA00022695"/>
    </source>
</evidence>
<reference evidence="15 16" key="1">
    <citation type="submission" date="2017-02" db="EMBL/GenBank/DDBJ databases">
        <authorList>
            <person name="Peterson S.W."/>
        </authorList>
    </citation>
    <scope>NUCLEOTIDE SEQUENCE [LARGE SCALE GENOMIC DNA]</scope>
    <source>
        <strain evidence="15 16">LMG 22410</strain>
    </source>
</reference>
<protein>
    <recommendedName>
        <fullName evidence="10">L-threonylcarbamoyladenylate synthase</fullName>
        <ecNumber evidence="3">2.7.7.87</ecNumber>
    </recommendedName>
    <alternativeName>
        <fullName evidence="10">L-threonylcarbamoyladenylate synthase</fullName>
    </alternativeName>
</protein>
<evidence type="ECO:0000256" key="13">
    <source>
        <dbReference type="SAM" id="MobiDB-lite"/>
    </source>
</evidence>
<dbReference type="AlphaFoldDB" id="A0A1R4GI83"/>
<evidence type="ECO:0000256" key="6">
    <source>
        <dbReference type="ARBA" id="ARBA00022694"/>
    </source>
</evidence>
<accession>A0A1R4GI83</accession>
<feature type="region of interest" description="Disordered" evidence="13">
    <location>
        <begin position="219"/>
        <end position="251"/>
    </location>
</feature>
<evidence type="ECO:0000313" key="16">
    <source>
        <dbReference type="Proteomes" id="UP000195787"/>
    </source>
</evidence>
<dbReference type="GO" id="GO:0006450">
    <property type="term" value="P:regulation of translational fidelity"/>
    <property type="evidence" value="ECO:0007669"/>
    <property type="project" value="TreeGrafter"/>
</dbReference>
<keyword evidence="6" id="KW-0819">tRNA processing</keyword>
<feature type="binding site" evidence="12">
    <location>
        <position position="122"/>
    </location>
    <ligand>
        <name>L-threonine</name>
        <dbReference type="ChEBI" id="CHEBI:57926"/>
    </ligand>
</feature>
<proteinExistence type="inferred from homology"/>
<dbReference type="RefSeq" id="WP_086992815.1">
    <property type="nucleotide sequence ID" value="NZ_FUHU01000045.1"/>
</dbReference>
<evidence type="ECO:0000256" key="3">
    <source>
        <dbReference type="ARBA" id="ARBA00012584"/>
    </source>
</evidence>
<dbReference type="InterPro" id="IPR050156">
    <property type="entry name" value="TC-AMP_synthase_SUA5"/>
</dbReference>
<comment type="catalytic activity">
    <reaction evidence="11">
        <text>L-threonine + hydrogencarbonate + ATP = L-threonylcarbamoyladenylate + diphosphate + H2O</text>
        <dbReference type="Rhea" id="RHEA:36407"/>
        <dbReference type="ChEBI" id="CHEBI:15377"/>
        <dbReference type="ChEBI" id="CHEBI:17544"/>
        <dbReference type="ChEBI" id="CHEBI:30616"/>
        <dbReference type="ChEBI" id="CHEBI:33019"/>
        <dbReference type="ChEBI" id="CHEBI:57926"/>
        <dbReference type="ChEBI" id="CHEBI:73682"/>
        <dbReference type="EC" id="2.7.7.87"/>
    </reaction>
</comment>
<dbReference type="SUPFAM" id="SSF55821">
    <property type="entry name" value="YrdC/RibB"/>
    <property type="match status" value="1"/>
</dbReference>
<dbReference type="PIRSF" id="PIRSF004930">
    <property type="entry name" value="Tln_factor_SUA5"/>
    <property type="match status" value="1"/>
</dbReference>
<evidence type="ECO:0000256" key="10">
    <source>
        <dbReference type="ARBA" id="ARBA00029774"/>
    </source>
</evidence>
<dbReference type="Gene3D" id="3.90.870.10">
    <property type="entry name" value="DHBP synthase"/>
    <property type="match status" value="1"/>
</dbReference>
<feature type="binding site" evidence="12">
    <location>
        <position position="59"/>
    </location>
    <ligand>
        <name>ATP</name>
        <dbReference type="ChEBI" id="CHEBI:30616"/>
    </ligand>
</feature>
<evidence type="ECO:0000256" key="12">
    <source>
        <dbReference type="PIRSR" id="PIRSR004930-1"/>
    </source>
</evidence>
<dbReference type="GeneID" id="303173962"/>
<dbReference type="InterPro" id="IPR006070">
    <property type="entry name" value="Sua5-like_dom"/>
</dbReference>
<dbReference type="Pfam" id="PF01300">
    <property type="entry name" value="Sua5_yciO_yrdC"/>
    <property type="match status" value="1"/>
</dbReference>
<dbReference type="PROSITE" id="PS51163">
    <property type="entry name" value="YRDC"/>
    <property type="match status" value="1"/>
</dbReference>
<comment type="subcellular location">
    <subcellularLocation>
        <location evidence="1">Cytoplasm</location>
    </subcellularLocation>
</comment>
<feature type="domain" description="YrdC-like" evidence="14">
    <location>
        <begin position="14"/>
        <end position="208"/>
    </location>
</feature>
<feature type="binding site" evidence="12">
    <location>
        <position position="143"/>
    </location>
    <ligand>
        <name>ATP</name>
        <dbReference type="ChEBI" id="CHEBI:30616"/>
    </ligand>
</feature>
<keyword evidence="5" id="KW-0808">Transferase</keyword>
<evidence type="ECO:0000256" key="2">
    <source>
        <dbReference type="ARBA" id="ARBA00007663"/>
    </source>
</evidence>
<feature type="binding site" evidence="12">
    <location>
        <position position="204"/>
    </location>
    <ligand>
        <name>ATP</name>
        <dbReference type="ChEBI" id="CHEBI:30616"/>
    </ligand>
</feature>
<keyword evidence="7" id="KW-0548">Nucleotidyltransferase</keyword>
<organism evidence="15 16">
    <name type="scientific">Agrococcus casei LMG 22410</name>
    <dbReference type="NCBI Taxonomy" id="1255656"/>
    <lineage>
        <taxon>Bacteria</taxon>
        <taxon>Bacillati</taxon>
        <taxon>Actinomycetota</taxon>
        <taxon>Actinomycetes</taxon>
        <taxon>Micrococcales</taxon>
        <taxon>Microbacteriaceae</taxon>
        <taxon>Agrococcus</taxon>
    </lineage>
</organism>
<feature type="binding site" evidence="12">
    <location>
        <position position="36"/>
    </location>
    <ligand>
        <name>L-threonine</name>
        <dbReference type="ChEBI" id="CHEBI:57926"/>
    </ligand>
</feature>
<sequence>MPDTYDLSDSAQLLAGMRQARQAIGRGELVIVPTDTVYGVAADAFSAAAVAKLLSAKGRDRTSPPPVLIANRAMATALAEHLPESLDPLLEMHWPGPLTIIVRARPSLGWDLGDTNGTVALRIPAHPLTAELLEDTGPLAVSSANLHGMPAPHTAGRAAGMIGGAVAVVLDAGEVGEGYEPHEKQNGSTIIDASRDDGLLRIVRQGVLSEETIRELVGDDALTVDAPEAEPPVEEAPVEEPPVEEASAKDD</sequence>
<dbReference type="GO" id="GO:0061710">
    <property type="term" value="F:L-threonylcarbamoyladenylate synthase"/>
    <property type="evidence" value="ECO:0007669"/>
    <property type="project" value="UniProtKB-EC"/>
</dbReference>
<feature type="binding site" evidence="12">
    <location>
        <position position="188"/>
    </location>
    <ligand>
        <name>L-threonine</name>
        <dbReference type="ChEBI" id="CHEBI:57926"/>
    </ligand>
</feature>
<dbReference type="PANTHER" id="PTHR17490">
    <property type="entry name" value="SUA5"/>
    <property type="match status" value="1"/>
</dbReference>
<evidence type="ECO:0000256" key="1">
    <source>
        <dbReference type="ARBA" id="ARBA00004496"/>
    </source>
</evidence>
<dbReference type="EC" id="2.7.7.87" evidence="3"/>
<evidence type="ECO:0000256" key="4">
    <source>
        <dbReference type="ARBA" id="ARBA00022490"/>
    </source>
</evidence>
<comment type="similarity">
    <text evidence="2">Belongs to the SUA5 family.</text>
</comment>
<dbReference type="EMBL" id="FUHU01000045">
    <property type="protein sequence ID" value="SJM67840.1"/>
    <property type="molecule type" value="Genomic_DNA"/>
</dbReference>
<dbReference type="Proteomes" id="UP000195787">
    <property type="component" value="Unassembled WGS sequence"/>
</dbReference>
<dbReference type="OrthoDB" id="9814580at2"/>
<dbReference type="InterPro" id="IPR017945">
    <property type="entry name" value="DHBP_synth_RibB-like_a/b_dom"/>
</dbReference>
<dbReference type="GO" id="GO:0008033">
    <property type="term" value="P:tRNA processing"/>
    <property type="evidence" value="ECO:0007669"/>
    <property type="project" value="UniProtKB-KW"/>
</dbReference>
<feature type="compositionally biased region" description="Acidic residues" evidence="13">
    <location>
        <begin position="227"/>
        <end position="243"/>
    </location>
</feature>
<evidence type="ECO:0000259" key="14">
    <source>
        <dbReference type="PROSITE" id="PS51163"/>
    </source>
</evidence>
<feature type="binding site" evidence="12">
    <location>
        <position position="118"/>
    </location>
    <ligand>
        <name>ATP</name>
        <dbReference type="ChEBI" id="CHEBI:30616"/>
    </ligand>
</feature>